<dbReference type="EMBL" id="BNJF01000002">
    <property type="protein sequence ID" value="GHO47164.1"/>
    <property type="molecule type" value="Genomic_DNA"/>
</dbReference>
<evidence type="ECO:0000313" key="2">
    <source>
        <dbReference type="Proteomes" id="UP000612362"/>
    </source>
</evidence>
<name>A0A8J3I871_9CHLR</name>
<reference evidence="1" key="1">
    <citation type="submission" date="2020-10" db="EMBL/GenBank/DDBJ databases">
        <title>Taxonomic study of unclassified bacteria belonging to the class Ktedonobacteria.</title>
        <authorList>
            <person name="Yabe S."/>
            <person name="Wang C.M."/>
            <person name="Zheng Y."/>
            <person name="Sakai Y."/>
            <person name="Cavaletti L."/>
            <person name="Monciardini P."/>
            <person name="Donadio S."/>
        </authorList>
    </citation>
    <scope>NUCLEOTIDE SEQUENCE</scope>
    <source>
        <strain evidence="1">SOSP1-1</strain>
    </source>
</reference>
<gene>
    <name evidence="1" type="ORF">KSX_53270</name>
</gene>
<evidence type="ECO:0000313" key="1">
    <source>
        <dbReference type="EMBL" id="GHO47164.1"/>
    </source>
</evidence>
<organism evidence="1 2">
    <name type="scientific">Ktedonospora formicarum</name>
    <dbReference type="NCBI Taxonomy" id="2778364"/>
    <lineage>
        <taxon>Bacteria</taxon>
        <taxon>Bacillati</taxon>
        <taxon>Chloroflexota</taxon>
        <taxon>Ktedonobacteria</taxon>
        <taxon>Ktedonobacterales</taxon>
        <taxon>Ktedonobacteraceae</taxon>
        <taxon>Ktedonospora</taxon>
    </lineage>
</organism>
<sequence length="65" mass="7651">MGRATLYWPSKQAQKDRQVALAIEQWHEMDDTLGHRKLAALLCMGKNRVRRVMHKSGKYLQCPLW</sequence>
<keyword evidence="2" id="KW-1185">Reference proteome</keyword>
<dbReference type="AlphaFoldDB" id="A0A8J3I871"/>
<comment type="caution">
    <text evidence="1">The sequence shown here is derived from an EMBL/GenBank/DDBJ whole genome shotgun (WGS) entry which is preliminary data.</text>
</comment>
<accession>A0A8J3I871</accession>
<protein>
    <submittedName>
        <fullName evidence="1">Uncharacterized protein</fullName>
    </submittedName>
</protein>
<proteinExistence type="predicted"/>
<dbReference type="Proteomes" id="UP000612362">
    <property type="component" value="Unassembled WGS sequence"/>
</dbReference>